<dbReference type="Proteomes" id="UP000028922">
    <property type="component" value="Unassembled WGS sequence"/>
</dbReference>
<evidence type="ECO:0000313" key="3">
    <source>
        <dbReference type="Proteomes" id="UP000028922"/>
    </source>
</evidence>
<proteinExistence type="predicted"/>
<keyword evidence="1" id="KW-0812">Transmembrane</keyword>
<keyword evidence="1" id="KW-0472">Membrane</keyword>
<feature type="transmembrane region" description="Helical" evidence="1">
    <location>
        <begin position="43"/>
        <end position="69"/>
    </location>
</feature>
<gene>
    <name evidence="2" type="ORF">ucyna2_01081</name>
</gene>
<evidence type="ECO:0000256" key="1">
    <source>
        <dbReference type="SAM" id="Phobius"/>
    </source>
</evidence>
<dbReference type="EMBL" id="JPSP01000014">
    <property type="protein sequence ID" value="KFF41091.1"/>
    <property type="molecule type" value="Genomic_DNA"/>
</dbReference>
<reference evidence="2 3" key="1">
    <citation type="submission" date="2014-08" db="EMBL/GenBank/DDBJ databases">
        <title>Comparative genomics reveals surprising divergence of two closely related strains of uncultivated UCYN-A cyanobacteria.</title>
        <authorList>
            <person name="Bombar D."/>
            <person name="Heller P."/>
            <person name="Sanchez-Baracaldo P."/>
            <person name="Carter B.J."/>
            <person name="Zert J.P."/>
        </authorList>
    </citation>
    <scope>NUCLEOTIDE SEQUENCE [LARGE SCALE GENOMIC DNA]</scope>
</reference>
<keyword evidence="1" id="KW-1133">Transmembrane helix</keyword>
<dbReference type="InterPro" id="IPR021262">
    <property type="entry name" value="DUF2839"/>
</dbReference>
<organism evidence="2 3">
    <name type="scientific">Candidatus Atelocyanobacterium thalassa isolate SIO64986</name>
    <dbReference type="NCBI Taxonomy" id="1527444"/>
    <lineage>
        <taxon>Bacteria</taxon>
        <taxon>Bacillati</taxon>
        <taxon>Cyanobacteriota</taxon>
        <taxon>Cyanophyceae</taxon>
        <taxon>Oscillatoriophycideae</taxon>
        <taxon>Chroococcales</taxon>
        <taxon>Aphanothecaceae</taxon>
        <taxon>Candidatus Atelocyanobacterium</taxon>
        <taxon>Candidatus Atelocyanobacterium thalassae</taxon>
    </lineage>
</organism>
<dbReference type="PATRIC" id="fig|1527444.3.peg.1031"/>
<dbReference type="Pfam" id="PF10999">
    <property type="entry name" value="DUF2839"/>
    <property type="match status" value="1"/>
</dbReference>
<dbReference type="AlphaFoldDB" id="A0A086CFX7"/>
<evidence type="ECO:0000313" key="2">
    <source>
        <dbReference type="EMBL" id="KFF41091.1"/>
    </source>
</evidence>
<comment type="caution">
    <text evidence="2">The sequence shown here is derived from an EMBL/GenBank/DDBJ whole genome shotgun (WGS) entry which is preliminary data.</text>
</comment>
<accession>A0A086CFX7</accession>
<name>A0A086CFX7_9CHRO</name>
<sequence length="72" mass="8508">MSESKRRIKKMNNFGKNEERIFPQFPISKNQANLLHKWTTNAAWIGIGITIFIWFGVHFIGPTFGWWTIKIN</sequence>
<dbReference type="eggNOG" id="ENOG5032YG9">
    <property type="taxonomic scope" value="Bacteria"/>
</dbReference>
<protein>
    <submittedName>
        <fullName evidence="2">Uncharacterized protein</fullName>
    </submittedName>
</protein>
<dbReference type="STRING" id="1527444.ucyna2_01081"/>